<keyword evidence="1" id="KW-0812">Transmembrane</keyword>
<protein>
    <submittedName>
        <fullName evidence="2">Uncharacterized protein</fullName>
    </submittedName>
</protein>
<dbReference type="RefSeq" id="WP_235122289.1">
    <property type="nucleotide sequence ID" value="NZ_CP090978.1"/>
</dbReference>
<reference evidence="2 3" key="1">
    <citation type="journal article" date="2024" name="Int. J. Syst. Evol. Microbiol.">
        <title>Paenibacillus hexagrammi sp. nov., a novel bacterium isolated from the gut content of Hexagrammos agrammus.</title>
        <authorList>
            <person name="Jung H.K."/>
            <person name="Kim D.G."/>
            <person name="Zin H."/>
            <person name="Park J."/>
            <person name="Jung H."/>
            <person name="Kim Y.O."/>
            <person name="Kong H.J."/>
            <person name="Kim J.W."/>
            <person name="Kim Y.S."/>
        </authorList>
    </citation>
    <scope>NUCLEOTIDE SEQUENCE [LARGE SCALE GENOMIC DNA]</scope>
    <source>
        <strain evidence="2 3">YPD9-1</strain>
    </source>
</reference>
<evidence type="ECO:0000313" key="2">
    <source>
        <dbReference type="EMBL" id="UJF35728.1"/>
    </source>
</evidence>
<dbReference type="EMBL" id="CP090978">
    <property type="protein sequence ID" value="UJF35728.1"/>
    <property type="molecule type" value="Genomic_DNA"/>
</dbReference>
<keyword evidence="1" id="KW-0472">Membrane</keyword>
<evidence type="ECO:0000256" key="1">
    <source>
        <dbReference type="SAM" id="Phobius"/>
    </source>
</evidence>
<accession>A0ABY3SQI3</accession>
<evidence type="ECO:0000313" key="3">
    <source>
        <dbReference type="Proteomes" id="UP001649230"/>
    </source>
</evidence>
<keyword evidence="3" id="KW-1185">Reference proteome</keyword>
<dbReference type="Proteomes" id="UP001649230">
    <property type="component" value="Chromosome"/>
</dbReference>
<feature type="transmembrane region" description="Helical" evidence="1">
    <location>
        <begin position="7"/>
        <end position="30"/>
    </location>
</feature>
<organism evidence="2 3">
    <name type="scientific">Paenibacillus hexagrammi</name>
    <dbReference type="NCBI Taxonomy" id="2908839"/>
    <lineage>
        <taxon>Bacteria</taxon>
        <taxon>Bacillati</taxon>
        <taxon>Bacillota</taxon>
        <taxon>Bacilli</taxon>
        <taxon>Bacillales</taxon>
        <taxon>Paenibacillaceae</taxon>
        <taxon>Paenibacillus</taxon>
    </lineage>
</organism>
<proteinExistence type="predicted"/>
<gene>
    <name evidence="2" type="ORF">L0M14_11915</name>
</gene>
<name>A0ABY3SQI3_9BACL</name>
<sequence length="179" mass="19774">MKTNRTFFFYFLSYLLVIIVPVISIGVFSYQLAIHTVEDELSQANVLLVNQESASMNQVFRDIHSLSVAIGLDGKVYAYAKHAEDPYLLNDVKDLVKTWASSSNLVHSIQLYVKKSDGMISSNGLGGLTPAEEGAMTMQLLHQSGKKELWLPTQTRTDKDGNPVQIVTCPYEAALCLSG</sequence>
<keyword evidence="1" id="KW-1133">Transmembrane helix</keyword>